<reference evidence="2" key="2">
    <citation type="submission" date="2020-05" db="EMBL/GenBank/DDBJ databases">
        <authorList>
            <person name="Kim H.-S."/>
            <person name="Proctor R.H."/>
            <person name="Brown D.W."/>
        </authorList>
    </citation>
    <scope>NUCLEOTIDE SEQUENCE</scope>
    <source>
        <strain evidence="2">NRRL 20472</strain>
    </source>
</reference>
<protein>
    <submittedName>
        <fullName evidence="2">Uncharacterized protein</fullName>
    </submittedName>
</protein>
<gene>
    <name evidence="2" type="ORF">FSARC_3367</name>
</gene>
<sequence length="36" mass="3718">MAEEKGVGAPALDTNIETGGFDEKRGQAPPPTHAPK</sequence>
<name>A0A8H4U4J5_9HYPO</name>
<feature type="non-terminal residue" evidence="2">
    <location>
        <position position="36"/>
    </location>
</feature>
<evidence type="ECO:0000256" key="1">
    <source>
        <dbReference type="SAM" id="MobiDB-lite"/>
    </source>
</evidence>
<feature type="region of interest" description="Disordered" evidence="1">
    <location>
        <begin position="1"/>
        <end position="36"/>
    </location>
</feature>
<accession>A0A8H4U4J5</accession>
<proteinExistence type="predicted"/>
<dbReference type="EMBL" id="JABEXW010000163">
    <property type="protein sequence ID" value="KAF4969385.1"/>
    <property type="molecule type" value="Genomic_DNA"/>
</dbReference>
<organism evidence="2 3">
    <name type="scientific">Fusarium sarcochroum</name>
    <dbReference type="NCBI Taxonomy" id="1208366"/>
    <lineage>
        <taxon>Eukaryota</taxon>
        <taxon>Fungi</taxon>
        <taxon>Dikarya</taxon>
        <taxon>Ascomycota</taxon>
        <taxon>Pezizomycotina</taxon>
        <taxon>Sordariomycetes</taxon>
        <taxon>Hypocreomycetidae</taxon>
        <taxon>Hypocreales</taxon>
        <taxon>Nectriaceae</taxon>
        <taxon>Fusarium</taxon>
        <taxon>Fusarium lateritium species complex</taxon>
    </lineage>
</organism>
<keyword evidence="3" id="KW-1185">Reference proteome</keyword>
<dbReference type="AlphaFoldDB" id="A0A8H4U4J5"/>
<evidence type="ECO:0000313" key="3">
    <source>
        <dbReference type="Proteomes" id="UP000622797"/>
    </source>
</evidence>
<evidence type="ECO:0000313" key="2">
    <source>
        <dbReference type="EMBL" id="KAF4969385.1"/>
    </source>
</evidence>
<dbReference type="Proteomes" id="UP000622797">
    <property type="component" value="Unassembled WGS sequence"/>
</dbReference>
<dbReference type="OrthoDB" id="5148600at2759"/>
<comment type="caution">
    <text evidence="2">The sequence shown here is derived from an EMBL/GenBank/DDBJ whole genome shotgun (WGS) entry which is preliminary data.</text>
</comment>
<reference evidence="2" key="1">
    <citation type="journal article" date="2020" name="BMC Genomics">
        <title>Correction to: Identification and distribution of gene clusters required for synthesis of sphingolipid metabolism inhibitors in diverse species of the filamentous fungus Fusarium.</title>
        <authorList>
            <person name="Kim H.S."/>
            <person name="Lohmar J.M."/>
            <person name="Busman M."/>
            <person name="Brown D.W."/>
            <person name="Naumann T.A."/>
            <person name="Divon H.H."/>
            <person name="Lysoe E."/>
            <person name="Uhlig S."/>
            <person name="Proctor R.H."/>
        </authorList>
    </citation>
    <scope>NUCLEOTIDE SEQUENCE</scope>
    <source>
        <strain evidence="2">NRRL 20472</strain>
    </source>
</reference>